<evidence type="ECO:0000313" key="1">
    <source>
        <dbReference type="EMBL" id="CAC12308.1"/>
    </source>
</evidence>
<name>Q9HIZ3_THEAC</name>
<dbReference type="EMBL" id="AL445066">
    <property type="protein sequence ID" value="CAC12308.1"/>
    <property type="molecule type" value="Genomic_DNA"/>
</dbReference>
<evidence type="ECO:0008006" key="3">
    <source>
        <dbReference type="Google" id="ProtNLM"/>
    </source>
</evidence>
<protein>
    <recommendedName>
        <fullName evidence="3">DUF211 domain-containing protein</fullName>
    </recommendedName>
</protein>
<dbReference type="KEGG" id="tac:Ta1183"/>
<dbReference type="SUPFAM" id="SSF160363">
    <property type="entry name" value="MTH889-like"/>
    <property type="match status" value="1"/>
</dbReference>
<dbReference type="EnsemblBacteria" id="CAC12308">
    <property type="protein sequence ID" value="CAC12308"/>
    <property type="gene ID" value="CAC12308"/>
</dbReference>
<sequence>MMMDLNIRRVVLDVDKGLNRPTLVELAAAIEKVQGVEAVNIIVTEMDMETMGTNITVEGTNINYDELIETIENTGSAIHSVDEIAVGKRLIENVRRNQN</sequence>
<gene>
    <name evidence="1" type="ordered locus">Ta1183</name>
</gene>
<dbReference type="STRING" id="273075.gene:9572405"/>
<proteinExistence type="predicted"/>
<dbReference type="InParanoid" id="Q9HIZ3"/>
<organism evidence="1 2">
    <name type="scientific">Thermoplasma acidophilum (strain ATCC 25905 / DSM 1728 / JCM 9062 / NBRC 15155 / AMRC-C165)</name>
    <dbReference type="NCBI Taxonomy" id="273075"/>
    <lineage>
        <taxon>Archaea</taxon>
        <taxon>Methanobacteriati</taxon>
        <taxon>Thermoplasmatota</taxon>
        <taxon>Thermoplasmata</taxon>
        <taxon>Thermoplasmatales</taxon>
        <taxon>Thermoplasmataceae</taxon>
        <taxon>Thermoplasma</taxon>
    </lineage>
</organism>
<dbReference type="Gene3D" id="3.30.70.1340">
    <property type="entry name" value="MTH889-like domain"/>
    <property type="match status" value="1"/>
</dbReference>
<dbReference type="AlphaFoldDB" id="Q9HIZ3"/>
<dbReference type="PANTHER" id="PTHR42240">
    <property type="entry name" value="DUF211 DOMAIN-CONTAINING PROTEIN"/>
    <property type="match status" value="1"/>
</dbReference>
<dbReference type="PANTHER" id="PTHR42240:SF1">
    <property type="entry name" value="DUF211 DOMAIN-CONTAINING PROTEIN"/>
    <property type="match status" value="1"/>
</dbReference>
<dbReference type="InterPro" id="IPR023129">
    <property type="entry name" value="MTH889-like_dom_sf"/>
</dbReference>
<evidence type="ECO:0000313" key="2">
    <source>
        <dbReference type="Proteomes" id="UP000001024"/>
    </source>
</evidence>
<dbReference type="Pfam" id="PF02680">
    <property type="entry name" value="DUF211"/>
    <property type="match status" value="1"/>
</dbReference>
<dbReference type="InterPro" id="IPR003831">
    <property type="entry name" value="DUF211"/>
</dbReference>
<reference evidence="1 2" key="1">
    <citation type="journal article" date="2000" name="Nature">
        <title>The genome sequence of the thermoacidophilic scavenger Thermoplasma acidophilum.</title>
        <authorList>
            <person name="Ruepp A."/>
            <person name="Graml W."/>
            <person name="Santos-Martinez M.L."/>
            <person name="Koretke K.K."/>
            <person name="Volker C."/>
            <person name="Mewes H.W."/>
            <person name="Frishman D."/>
            <person name="Stocker S."/>
            <person name="Lupas A.N."/>
            <person name="Baumeister W."/>
        </authorList>
    </citation>
    <scope>NUCLEOTIDE SEQUENCE [LARGE SCALE GENOMIC DNA]</scope>
    <source>
        <strain evidence="2">ATCC 25905 / DSM 1728 / JCM 9062 / NBRC 15155 / AMRC-C165</strain>
    </source>
</reference>
<accession>Q9HIZ3</accession>
<dbReference type="eggNOG" id="arCOG04140">
    <property type="taxonomic scope" value="Archaea"/>
</dbReference>
<dbReference type="Proteomes" id="UP000001024">
    <property type="component" value="Chromosome"/>
</dbReference>
<dbReference type="HOGENOM" id="CLU_179754_0_0_2"/>
<dbReference type="PaxDb" id="273075-Ta1183"/>
<keyword evidence="2" id="KW-1185">Reference proteome</keyword>